<dbReference type="Proteomes" id="UP000198807">
    <property type="component" value="Unassembled WGS sequence"/>
</dbReference>
<dbReference type="EMBL" id="FOBC01000005">
    <property type="protein sequence ID" value="SEK94173.1"/>
    <property type="molecule type" value="Genomic_DNA"/>
</dbReference>
<name>A0A1H7L530_9GAMM</name>
<keyword evidence="2" id="KW-1185">Reference proteome</keyword>
<dbReference type="RefSeq" id="WP_089711591.1">
    <property type="nucleotide sequence ID" value="NZ_FOBC01000005.1"/>
</dbReference>
<evidence type="ECO:0000313" key="1">
    <source>
        <dbReference type="EMBL" id="SEK94173.1"/>
    </source>
</evidence>
<dbReference type="STRING" id="650850.SAMN04488129_105177"/>
<protein>
    <recommendedName>
        <fullName evidence="3">DUF1850 domain-containing protein</fullName>
    </recommendedName>
</protein>
<accession>A0A1H7L530</accession>
<evidence type="ECO:0000313" key="2">
    <source>
        <dbReference type="Proteomes" id="UP000198807"/>
    </source>
</evidence>
<dbReference type="OrthoDB" id="5298197at2"/>
<dbReference type="Pfam" id="PF08905">
    <property type="entry name" value="DUF1850"/>
    <property type="match status" value="1"/>
</dbReference>
<organism evidence="1 2">
    <name type="scientific">Halomonas daqiaonensis</name>
    <dbReference type="NCBI Taxonomy" id="650850"/>
    <lineage>
        <taxon>Bacteria</taxon>
        <taxon>Pseudomonadati</taxon>
        <taxon>Pseudomonadota</taxon>
        <taxon>Gammaproteobacteria</taxon>
        <taxon>Oceanospirillales</taxon>
        <taxon>Halomonadaceae</taxon>
        <taxon>Halomonas</taxon>
    </lineage>
</organism>
<sequence>MALGCLGLVTAVAALVLPSATLTLGWRHSVEGSWWEEDYQAVAGGVLITEARIESIGAGMEPPATAVRMGRWWHYHPGLGPLPAVHLANSDRVGGYTLCWAGRCRPLDAMVPRGQAVSIVATSCSAGGS</sequence>
<dbReference type="InterPro" id="IPR015001">
    <property type="entry name" value="DUF1850"/>
</dbReference>
<evidence type="ECO:0008006" key="3">
    <source>
        <dbReference type="Google" id="ProtNLM"/>
    </source>
</evidence>
<proteinExistence type="predicted"/>
<reference evidence="2" key="1">
    <citation type="submission" date="2016-10" db="EMBL/GenBank/DDBJ databases">
        <authorList>
            <person name="Varghese N."/>
            <person name="Submissions S."/>
        </authorList>
    </citation>
    <scope>NUCLEOTIDE SEQUENCE [LARGE SCALE GENOMIC DNA]</scope>
    <source>
        <strain evidence="2">CGMCC 1.9150</strain>
    </source>
</reference>
<gene>
    <name evidence="1" type="ORF">SAMN04488129_105177</name>
</gene>
<dbReference type="AlphaFoldDB" id="A0A1H7L530"/>